<feature type="transmembrane region" description="Helical" evidence="1">
    <location>
        <begin position="153"/>
        <end position="173"/>
    </location>
</feature>
<proteinExistence type="predicted"/>
<keyword evidence="1" id="KW-0472">Membrane</keyword>
<keyword evidence="1" id="KW-1133">Transmembrane helix</keyword>
<dbReference type="RefSeq" id="WP_246969316.1">
    <property type="nucleotide sequence ID" value="NZ_CP095397.1"/>
</dbReference>
<dbReference type="GeneID" id="71855372"/>
<feature type="transmembrane region" description="Helical" evidence="1">
    <location>
        <begin position="231"/>
        <end position="249"/>
    </location>
</feature>
<feature type="transmembrane region" description="Helical" evidence="1">
    <location>
        <begin position="452"/>
        <end position="472"/>
    </location>
</feature>
<feature type="transmembrane region" description="Helical" evidence="1">
    <location>
        <begin position="357"/>
        <end position="376"/>
    </location>
</feature>
<name>A0ABD5NZ42_9EURY</name>
<feature type="transmembrane region" description="Helical" evidence="1">
    <location>
        <begin position="255"/>
        <end position="274"/>
    </location>
</feature>
<evidence type="ECO:0000313" key="2">
    <source>
        <dbReference type="EMBL" id="MFC4247055.1"/>
    </source>
</evidence>
<keyword evidence="1" id="KW-0812">Transmembrane</keyword>
<feature type="transmembrane region" description="Helical" evidence="1">
    <location>
        <begin position="80"/>
        <end position="98"/>
    </location>
</feature>
<feature type="transmembrane region" description="Helical" evidence="1">
    <location>
        <begin position="286"/>
        <end position="304"/>
    </location>
</feature>
<feature type="transmembrane region" description="Helical" evidence="1">
    <location>
        <begin position="180"/>
        <end position="200"/>
    </location>
</feature>
<feature type="transmembrane region" description="Helical" evidence="1">
    <location>
        <begin position="51"/>
        <end position="68"/>
    </location>
</feature>
<organism evidence="2 3">
    <name type="scientific">Natribaculum luteum</name>
    <dbReference type="NCBI Taxonomy" id="1586232"/>
    <lineage>
        <taxon>Archaea</taxon>
        <taxon>Methanobacteriati</taxon>
        <taxon>Methanobacteriota</taxon>
        <taxon>Stenosarchaea group</taxon>
        <taxon>Halobacteria</taxon>
        <taxon>Halobacteriales</taxon>
        <taxon>Natrialbaceae</taxon>
        <taxon>Natribaculum</taxon>
    </lineage>
</organism>
<reference evidence="2 3" key="1">
    <citation type="journal article" date="2014" name="Int. J. Syst. Evol. Microbiol.">
        <title>Complete genome sequence of Corynebacterium casei LMG S-19264T (=DSM 44701T), isolated from a smear-ripened cheese.</title>
        <authorList>
            <consortium name="US DOE Joint Genome Institute (JGI-PGF)"/>
            <person name="Walter F."/>
            <person name="Albersmeier A."/>
            <person name="Kalinowski J."/>
            <person name="Ruckert C."/>
        </authorList>
    </citation>
    <scope>NUCLEOTIDE SEQUENCE [LARGE SCALE GENOMIC DNA]</scope>
    <source>
        <strain evidence="2 3">IBRC-M 10912</strain>
    </source>
</reference>
<evidence type="ECO:0000256" key="1">
    <source>
        <dbReference type="SAM" id="Phobius"/>
    </source>
</evidence>
<dbReference type="Proteomes" id="UP001595821">
    <property type="component" value="Unassembled WGS sequence"/>
</dbReference>
<comment type="caution">
    <text evidence="2">The sequence shown here is derived from an EMBL/GenBank/DDBJ whole genome shotgun (WGS) entry which is preliminary data.</text>
</comment>
<accession>A0ABD5NZ42</accession>
<dbReference type="EMBL" id="JBHSDJ010000028">
    <property type="protein sequence ID" value="MFC4247055.1"/>
    <property type="molecule type" value="Genomic_DNA"/>
</dbReference>
<feature type="transmembrane region" description="Helical" evidence="1">
    <location>
        <begin position="388"/>
        <end position="407"/>
    </location>
</feature>
<gene>
    <name evidence="2" type="ORF">ACFOZ7_08600</name>
</gene>
<sequence>MSQQPVSRRRLRLKIALSIGFLSVAAAALVAHANPATGYEISIYSMTPDRVWAGLIVAFVVALSVALASTTGRDRGVRSAALVLGGTAATVFAGLPIVRGYHFYGQHDALTHLGWARAISEGTITPFDLFYPGIHTVTVVINAALGIPLSRSMLFVVLLASLVFFVFVPLCVGAIVPKRLAVVVATFSAFLLLPITTISMYMSAHAMSQAVLFSALFVYLFAKYVDAGRDVTTVSAIGVLFALVSIAIVTYHPQLAAHLIVVFLGIATVQYLARRVASSGQIAGQTPVYSQLLFLIAVFLLWVSNHGFVSDTITYFFGSVVEVVFGDGVGAGSSVTTQGASLQAIGGSLLEIFVKLFFPQLVFTLLAGLLVLGVLVRWNRLESVRAETTYFVVGLSGLGCLFVIYFLTPGSKMYFRAFGLMMLFVTILGSISLSVILAGLRRRRSGVAGRSGHALFTVGFSVLVILSLAAVFPSPYIYNASPHVSEGEISGYETAFTNQDEGVGIVGLRGTANRYDDAVNGNAERMRLHESASETAFDDGLVTHYESDRYLVLTSTDYQREQRAYQGLRHTEEGLNSATNKPGIHQIQSNGEFNLYYINSDSE</sequence>
<evidence type="ECO:0000313" key="3">
    <source>
        <dbReference type="Proteomes" id="UP001595821"/>
    </source>
</evidence>
<feature type="transmembrane region" description="Helical" evidence="1">
    <location>
        <begin position="206"/>
        <end position="224"/>
    </location>
</feature>
<feature type="transmembrane region" description="Helical" evidence="1">
    <location>
        <begin position="413"/>
        <end position="440"/>
    </location>
</feature>
<protein>
    <submittedName>
        <fullName evidence="2">MFS transporter</fullName>
    </submittedName>
</protein>
<dbReference type="AlphaFoldDB" id="A0ABD5NZ42"/>